<name>A0AAW0Z319_9TREE</name>
<protein>
    <recommendedName>
        <fullName evidence="7">Diphthamide biosynthesis protein 3</fullName>
    </recommendedName>
</protein>
<feature type="domain" description="DPH-type MB" evidence="10">
    <location>
        <begin position="4"/>
        <end position="60"/>
    </location>
</feature>
<evidence type="ECO:0000256" key="3">
    <source>
        <dbReference type="ARBA" id="ARBA00023004"/>
    </source>
</evidence>
<dbReference type="GeneID" id="92179043"/>
<evidence type="ECO:0000256" key="8">
    <source>
        <dbReference type="ARBA" id="ARBA00048125"/>
    </source>
</evidence>
<feature type="region of interest" description="Disordered" evidence="9">
    <location>
        <begin position="66"/>
        <end position="112"/>
    </location>
</feature>
<keyword evidence="3" id="KW-0408">Iron</keyword>
<dbReference type="InterPro" id="IPR036671">
    <property type="entry name" value="DPH_MB_sf"/>
</dbReference>
<dbReference type="SUPFAM" id="SSF144217">
    <property type="entry name" value="CSL zinc finger"/>
    <property type="match status" value="1"/>
</dbReference>
<evidence type="ECO:0000259" key="10">
    <source>
        <dbReference type="PROSITE" id="PS51074"/>
    </source>
</evidence>
<comment type="subunit">
    <text evidence="5">Component of the 2-(3-amino-3-carboxypropyl)histidine synthase complex composed of DPH1, DPH2, DPH3 and a NADH-dependent reductase, predominantly CBR1.</text>
</comment>
<proteinExistence type="inferred from homology"/>
<dbReference type="PROSITE" id="PS51074">
    <property type="entry name" value="DPH_MB"/>
    <property type="match status" value="1"/>
</dbReference>
<dbReference type="PANTHER" id="PTHR21454">
    <property type="entry name" value="DPH3 HOMOLOG-RELATED"/>
    <property type="match status" value="1"/>
</dbReference>
<reference evidence="11 12" key="1">
    <citation type="journal article" date="2024" name="bioRxiv">
        <title>Comparative genomics of Cryptococcus and Kwoniella reveals pathogenesis evolution and contrasting karyotype dynamics via intercentromeric recombination or chromosome fusion.</title>
        <authorList>
            <person name="Coelho M.A."/>
            <person name="David-Palma M."/>
            <person name="Shea T."/>
            <person name="Bowers K."/>
            <person name="McGinley-Smith S."/>
            <person name="Mohammad A.W."/>
            <person name="Gnirke A."/>
            <person name="Yurkov A.M."/>
            <person name="Nowrousian M."/>
            <person name="Sun S."/>
            <person name="Cuomo C.A."/>
            <person name="Heitman J."/>
        </authorList>
    </citation>
    <scope>NUCLEOTIDE SEQUENCE [LARGE SCALE GENOMIC DNA]</scope>
    <source>
        <strain evidence="11 12">CBS 13917</strain>
    </source>
</reference>
<keyword evidence="2" id="KW-0479">Metal-binding</keyword>
<evidence type="ECO:0000256" key="7">
    <source>
        <dbReference type="ARBA" id="ARBA00041070"/>
    </source>
</evidence>
<dbReference type="Proteomes" id="UP001388673">
    <property type="component" value="Unassembled WGS sequence"/>
</dbReference>
<feature type="compositionally biased region" description="Basic and acidic residues" evidence="9">
    <location>
        <begin position="102"/>
        <end position="112"/>
    </location>
</feature>
<evidence type="ECO:0000313" key="12">
    <source>
        <dbReference type="Proteomes" id="UP001388673"/>
    </source>
</evidence>
<dbReference type="RefSeq" id="XP_066804830.1">
    <property type="nucleotide sequence ID" value="XM_066944907.1"/>
</dbReference>
<comment type="catalytic activity">
    <reaction evidence="8">
        <text>2 [3Fe-4S](0)-[protein] + 2 Fe(2+)-[Dph3] + NADH = 2 [4Fe-4S](1+)-[protein] + 2 [Dph3] + NAD(+) + H(+)</text>
        <dbReference type="Rhea" id="RHEA:71239"/>
        <dbReference type="Rhea" id="RHEA-COMP:17997"/>
        <dbReference type="Rhea" id="RHEA-COMP:17998"/>
        <dbReference type="Rhea" id="RHEA-COMP:18001"/>
        <dbReference type="Rhea" id="RHEA-COMP:18002"/>
        <dbReference type="ChEBI" id="CHEBI:15378"/>
        <dbReference type="ChEBI" id="CHEBI:29033"/>
        <dbReference type="ChEBI" id="CHEBI:33723"/>
        <dbReference type="ChEBI" id="CHEBI:47402"/>
        <dbReference type="ChEBI" id="CHEBI:57540"/>
        <dbReference type="ChEBI" id="CHEBI:57945"/>
        <dbReference type="ChEBI" id="CHEBI:83228"/>
    </reaction>
</comment>
<dbReference type="AlphaFoldDB" id="A0AAW0Z319"/>
<accession>A0AAW0Z319</accession>
<evidence type="ECO:0000313" key="11">
    <source>
        <dbReference type="EMBL" id="KAK8864534.1"/>
    </source>
</evidence>
<dbReference type="EMBL" id="JBCAWK010000003">
    <property type="protein sequence ID" value="KAK8864534.1"/>
    <property type="molecule type" value="Genomic_DNA"/>
</dbReference>
<feature type="compositionally biased region" description="Acidic residues" evidence="9">
    <location>
        <begin position="66"/>
        <end position="87"/>
    </location>
</feature>
<comment type="pathway">
    <text evidence="1">Protein modification; peptidyl-diphthamide biosynthesis.</text>
</comment>
<organism evidence="11 12">
    <name type="scientific">Kwoniella newhampshirensis</name>
    <dbReference type="NCBI Taxonomy" id="1651941"/>
    <lineage>
        <taxon>Eukaryota</taxon>
        <taxon>Fungi</taxon>
        <taxon>Dikarya</taxon>
        <taxon>Basidiomycota</taxon>
        <taxon>Agaricomycotina</taxon>
        <taxon>Tremellomycetes</taxon>
        <taxon>Tremellales</taxon>
        <taxon>Cryptococcaceae</taxon>
        <taxon>Kwoniella</taxon>
    </lineage>
</organism>
<evidence type="ECO:0000256" key="1">
    <source>
        <dbReference type="ARBA" id="ARBA00005156"/>
    </source>
</evidence>
<comment type="similarity">
    <text evidence="4">Belongs to the DPH3 family.</text>
</comment>
<dbReference type="GO" id="GO:0046872">
    <property type="term" value="F:metal ion binding"/>
    <property type="evidence" value="ECO:0007669"/>
    <property type="project" value="UniProtKB-KW"/>
</dbReference>
<sequence>MPNYYDELEIEDFAWDPLAKVFHYPCPCGDRFEISKGQLRDGEEIAICPSCSLIVRVIYDYDYLTEEEEDSEGEIGEVESEEVESEDDHTPPTDVSPEPEAEQAKEDPLEEVAKLRIKDDAAEGIGE</sequence>
<dbReference type="FunFam" id="3.10.660.10:FF:000001">
    <property type="entry name" value="Diphthamide biosynthesis 3"/>
    <property type="match status" value="1"/>
</dbReference>
<dbReference type="InterPro" id="IPR007872">
    <property type="entry name" value="DPH_MB_dom"/>
</dbReference>
<evidence type="ECO:0000256" key="4">
    <source>
        <dbReference type="ARBA" id="ARBA00024032"/>
    </source>
</evidence>
<comment type="caution">
    <text evidence="11">The sequence shown here is derived from an EMBL/GenBank/DDBJ whole genome shotgun (WGS) entry which is preliminary data.</text>
</comment>
<dbReference type="PANTHER" id="PTHR21454:SF31">
    <property type="entry name" value="DIPHTHAMIDE BIOSYNTHESIS PROTEIN 3"/>
    <property type="match status" value="1"/>
</dbReference>
<dbReference type="KEGG" id="kne:92179043"/>
<evidence type="ECO:0000256" key="2">
    <source>
        <dbReference type="ARBA" id="ARBA00022723"/>
    </source>
</evidence>
<evidence type="ECO:0000256" key="6">
    <source>
        <dbReference type="ARBA" id="ARBA00036267"/>
    </source>
</evidence>
<evidence type="ECO:0000256" key="9">
    <source>
        <dbReference type="SAM" id="MobiDB-lite"/>
    </source>
</evidence>
<dbReference type="InterPro" id="IPR044248">
    <property type="entry name" value="DPH3/4-like"/>
</dbReference>
<keyword evidence="12" id="KW-1185">Reference proteome</keyword>
<dbReference type="Pfam" id="PF05207">
    <property type="entry name" value="Zn_ribbon_CSL"/>
    <property type="match status" value="1"/>
</dbReference>
<dbReference type="GO" id="GO:0017183">
    <property type="term" value="P:protein histidyl modification to diphthamide"/>
    <property type="evidence" value="ECO:0007669"/>
    <property type="project" value="InterPro"/>
</dbReference>
<comment type="catalytic activity">
    <reaction evidence="6">
        <text>[3Fe-4S](1+)-[protein] + Fe(2+)-[Dph3] = [3Fe-4S](0)-[protein] + Fe(3+)-[Dph3]</text>
        <dbReference type="Rhea" id="RHEA:71235"/>
        <dbReference type="Rhea" id="RHEA-COMP:17996"/>
        <dbReference type="Rhea" id="RHEA-COMP:17997"/>
        <dbReference type="Rhea" id="RHEA-COMP:18002"/>
        <dbReference type="Rhea" id="RHEA-COMP:18003"/>
        <dbReference type="ChEBI" id="CHEBI:29033"/>
        <dbReference type="ChEBI" id="CHEBI:29034"/>
        <dbReference type="ChEBI" id="CHEBI:33751"/>
        <dbReference type="ChEBI" id="CHEBI:47402"/>
        <dbReference type="ChEBI" id="CHEBI:83228"/>
    </reaction>
</comment>
<gene>
    <name evidence="11" type="ORF">IAR55_001784</name>
</gene>
<evidence type="ECO:0000256" key="5">
    <source>
        <dbReference type="ARBA" id="ARBA00034128"/>
    </source>
</evidence>
<dbReference type="Gene3D" id="3.10.660.10">
    <property type="entry name" value="DPH Zinc finger"/>
    <property type="match status" value="1"/>
</dbReference>